<evidence type="ECO:0000256" key="4">
    <source>
        <dbReference type="SAM" id="MobiDB-lite"/>
    </source>
</evidence>
<evidence type="ECO:0000256" key="2">
    <source>
        <dbReference type="ARBA" id="ARBA00023002"/>
    </source>
</evidence>
<dbReference type="Gene3D" id="3.40.50.970">
    <property type="match status" value="1"/>
</dbReference>
<evidence type="ECO:0000256" key="1">
    <source>
        <dbReference type="ARBA" id="ARBA00001964"/>
    </source>
</evidence>
<keyword evidence="3" id="KW-0786">Thiamine pyrophosphate</keyword>
<dbReference type="EMBL" id="BOOB01000060">
    <property type="protein sequence ID" value="GIH36427.1"/>
    <property type="molecule type" value="Genomic_DNA"/>
</dbReference>
<feature type="region of interest" description="Disordered" evidence="4">
    <location>
        <begin position="1"/>
        <end position="20"/>
    </location>
</feature>
<dbReference type="SUPFAM" id="SSF52518">
    <property type="entry name" value="Thiamin diphosphate-binding fold (THDP-binding)"/>
    <property type="match status" value="1"/>
</dbReference>
<keyword evidence="7" id="KW-1185">Reference proteome</keyword>
<keyword evidence="2" id="KW-0560">Oxidoreductase</keyword>
<reference evidence="6 7" key="1">
    <citation type="submission" date="2021-01" db="EMBL/GenBank/DDBJ databases">
        <title>Whole genome shotgun sequence of Microbispora amethystogenes NBRC 101907.</title>
        <authorList>
            <person name="Komaki H."/>
            <person name="Tamura T."/>
        </authorList>
    </citation>
    <scope>NUCLEOTIDE SEQUENCE [LARGE SCALE GENOMIC DNA]</scope>
    <source>
        <strain evidence="6 7">NBRC 101907</strain>
    </source>
</reference>
<dbReference type="PANTHER" id="PTHR11516">
    <property type="entry name" value="PYRUVATE DEHYDROGENASE E1 COMPONENT, ALPHA SUBUNIT BACTERIAL AND ORGANELLAR"/>
    <property type="match status" value="1"/>
</dbReference>
<sequence length="339" mass="35438">MSGTLGPSREAQGPRARAAGAAVPALPDAVPALPDAVSGLSDDDVAQLVRIRHFERTLLRMFEAGALSGTTHTCIGQEYVPVALAPLLDGDFVVSNHRGHGHYLAHVGDAAGLLAEIMGREGAVCAGVGGSQHLHRPGFLSTGVQGEGVALATGVALRHRRAGTGRIAAVYVGDGTWGEGAVYEALNMAALWRLPVLVVVEDNGIAQSTPTSAHLSGTIAGRARAFGVEYAEIATNDIPAIRAAAGPVIARVRDGGGPAVVRFLTRRLGPHSKGDDTRPAEEVTALWEDDWQAELEARLGPRFREIDQRVRAEVDRIAAEVAARPPSRWADVADAGAVQ</sequence>
<dbReference type="RefSeq" id="WP_239101797.1">
    <property type="nucleotide sequence ID" value="NZ_BAABEJ010000029.1"/>
</dbReference>
<dbReference type="Pfam" id="PF00676">
    <property type="entry name" value="E1_dh"/>
    <property type="match status" value="1"/>
</dbReference>
<comment type="cofactor">
    <cofactor evidence="1">
        <name>thiamine diphosphate</name>
        <dbReference type="ChEBI" id="CHEBI:58937"/>
    </cofactor>
</comment>
<gene>
    <name evidence="6" type="ORF">Mam01_65910</name>
</gene>
<dbReference type="InterPro" id="IPR029061">
    <property type="entry name" value="THDP-binding"/>
</dbReference>
<name>A0ABQ4FNQ7_9ACTN</name>
<protein>
    <submittedName>
        <fullName evidence="6">Dehydrogenase</fullName>
    </submittedName>
</protein>
<organism evidence="6 7">
    <name type="scientific">Microbispora amethystogenes</name>
    <dbReference type="NCBI Taxonomy" id="1427754"/>
    <lineage>
        <taxon>Bacteria</taxon>
        <taxon>Bacillati</taxon>
        <taxon>Actinomycetota</taxon>
        <taxon>Actinomycetes</taxon>
        <taxon>Streptosporangiales</taxon>
        <taxon>Streptosporangiaceae</taxon>
        <taxon>Microbispora</taxon>
    </lineage>
</organism>
<evidence type="ECO:0000313" key="7">
    <source>
        <dbReference type="Proteomes" id="UP000651728"/>
    </source>
</evidence>
<accession>A0ABQ4FNQ7</accession>
<evidence type="ECO:0000256" key="3">
    <source>
        <dbReference type="ARBA" id="ARBA00023052"/>
    </source>
</evidence>
<proteinExistence type="predicted"/>
<dbReference type="InterPro" id="IPR001017">
    <property type="entry name" value="DH_E1"/>
</dbReference>
<dbReference type="InterPro" id="IPR050642">
    <property type="entry name" value="PDH_E1_Alpha_Subunit"/>
</dbReference>
<feature type="domain" description="Dehydrogenase E1 component" evidence="5">
    <location>
        <begin position="47"/>
        <end position="299"/>
    </location>
</feature>
<dbReference type="CDD" id="cd02000">
    <property type="entry name" value="TPP_E1_PDC_ADC_BCADC"/>
    <property type="match status" value="1"/>
</dbReference>
<dbReference type="Proteomes" id="UP000651728">
    <property type="component" value="Unassembled WGS sequence"/>
</dbReference>
<dbReference type="PANTHER" id="PTHR11516:SF2">
    <property type="entry name" value="PYRUVATE DEHYDROGENASE ALPHA SUBUNIT"/>
    <property type="match status" value="1"/>
</dbReference>
<comment type="caution">
    <text evidence="6">The sequence shown here is derived from an EMBL/GenBank/DDBJ whole genome shotgun (WGS) entry which is preliminary data.</text>
</comment>
<evidence type="ECO:0000313" key="6">
    <source>
        <dbReference type="EMBL" id="GIH36427.1"/>
    </source>
</evidence>
<evidence type="ECO:0000259" key="5">
    <source>
        <dbReference type="Pfam" id="PF00676"/>
    </source>
</evidence>